<feature type="transmembrane region" description="Helical" evidence="5">
    <location>
        <begin position="291"/>
        <end position="308"/>
    </location>
</feature>
<feature type="transmembrane region" description="Helical" evidence="5">
    <location>
        <begin position="1037"/>
        <end position="1060"/>
    </location>
</feature>
<feature type="transmembrane region" description="Helical" evidence="5">
    <location>
        <begin position="136"/>
        <end position="157"/>
    </location>
</feature>
<feature type="transmembrane region" description="Helical" evidence="5">
    <location>
        <begin position="723"/>
        <end position="740"/>
    </location>
</feature>
<feature type="transmembrane region" description="Helical" evidence="5">
    <location>
        <begin position="314"/>
        <end position="337"/>
    </location>
</feature>
<evidence type="ECO:0000256" key="5">
    <source>
        <dbReference type="SAM" id="Phobius"/>
    </source>
</evidence>
<dbReference type="PANTHER" id="PTHR23121">
    <property type="entry name" value="SODIUM-DEPENDENT GLUCOSE TRANSPORTER 1"/>
    <property type="match status" value="1"/>
</dbReference>
<feature type="transmembrane region" description="Helical" evidence="5">
    <location>
        <begin position="221"/>
        <end position="243"/>
    </location>
</feature>
<feature type="transmembrane region" description="Helical" evidence="5">
    <location>
        <begin position="655"/>
        <end position="673"/>
    </location>
</feature>
<feature type="transmembrane region" description="Helical" evidence="5">
    <location>
        <begin position="1092"/>
        <end position="1112"/>
    </location>
</feature>
<feature type="transmembrane region" description="Helical" evidence="5">
    <location>
        <begin position="1159"/>
        <end position="1176"/>
    </location>
</feature>
<feature type="transmembrane region" description="Helical" evidence="5">
    <location>
        <begin position="177"/>
        <end position="198"/>
    </location>
</feature>
<feature type="transmembrane region" description="Helical" evidence="5">
    <location>
        <begin position="870"/>
        <end position="890"/>
    </location>
</feature>
<feature type="transmembrane region" description="Helical" evidence="5">
    <location>
        <begin position="1182"/>
        <end position="1206"/>
    </location>
</feature>
<dbReference type="Pfam" id="PF07690">
    <property type="entry name" value="MFS_1"/>
    <property type="match status" value="3"/>
</dbReference>
<evidence type="ECO:0000256" key="4">
    <source>
        <dbReference type="SAM" id="MobiDB-lite"/>
    </source>
</evidence>
<feature type="transmembrane region" description="Helical" evidence="5">
    <location>
        <begin position="693"/>
        <end position="716"/>
    </location>
</feature>
<evidence type="ECO:0008006" key="8">
    <source>
        <dbReference type="Google" id="ProtNLM"/>
    </source>
</evidence>
<dbReference type="Proteomes" id="UP000887458">
    <property type="component" value="Unassembled WGS sequence"/>
</dbReference>
<dbReference type="InterPro" id="IPR036259">
    <property type="entry name" value="MFS_trans_sf"/>
</dbReference>
<dbReference type="PANTHER" id="PTHR23121:SF9">
    <property type="entry name" value="SODIUM-DEPENDENT GLUCOSE TRANSPORTER 1"/>
    <property type="match status" value="1"/>
</dbReference>
<evidence type="ECO:0000313" key="7">
    <source>
        <dbReference type="Proteomes" id="UP000887458"/>
    </source>
</evidence>
<sequence length="1275" mass="143931">MENPKKVSNILYTITIFFNHFAYGISYYAIGPALTDLSYIYNVSSTTLSYFPTFLALGYMIGSLGGIVYKWLNRQLVLIILVATMAIIIAFTPFFGSIELFFVATALLSIGGGCWDSAINVWIVEMWPDHQASVMQALQFMYGIGSIICPSLMSPFVKGITNQTVNVEKRRTSLMKPFIVIGIIQIIGPVMLLFLFLIKQYKRPKCCKEGEQSSIPISHRYLKLILISLLLSIYTAAEQGYFLYSPTMFQYWTPAMTASQSSILLACLTAAFTVGRLLTAFILLRLKPDIIISYHLILIMLALTWLYFGRESRTMVYSATILLGYGYSAMWPAIIAFTERHLKLTDRASSLLFFASQLMTFILPFMIGSHLTTKPLVLLIYEGISITTCIILFIIFNNMNQEYEIIIIIIMKKIITNTTNIIYTVLIYINYISFGITCNALWPVLIDLSYIYDVSSETLDYLVSFAAFGYTIGSLTGFIYKWINRQLVIIGMVTTMAILIAYTPYYTSIYQLFIATLIIGIGSGSWESSNTVWLIEMWPEHQASVMQIQQFMYGIGSIISPSLLAPFVHGIANETEINVETRKSSLIIPFMSIGALQIIAPIIMFGMFFFRRYEKTNRSSSITSESSKSDDESETDSDDESDSAPYKMKYRKIKLILIGLMLAAYMGAEMAYNDYSDTMFQYWQPDRLTATQSATVMACLCTGCTVGCLITAIISLRLKPNIIIAYHLAIIIGALSLLYVGRHNTIIIYISNAMLGYGFSAVWPGILAFTERHLKMTDRASSFIFFFTESAVMFTPLLIGQYLTTQPLILMLFEAIYMTIIPLPQITIISDEDNRKFHTTYRDRIFLVSSLLNQISSKEKMAKSTRITNIIYTVFILINEFFFGITLNSIWPTLVDLSYIYNVPSKSLNFIASFSALGYLIGALSGIAYKWLNRQLILVIMIAMAAIMILFVPYYGTLSNLFIATTFAGIGLGSWDSSNTLWLMEMWPKHQASMMQAQQFTFGLGSITSAGVMSKFVQGINKNETEVTVKSRQDLLIIPFSVIGSIQVATSIILLILFIVRRYRKPMDVKLSEQKEDFKEPLPKIRFHKTKLVLMALTLSFYTAAEQGYFFFSDTMFQYWKPVMTSSKSATVLATLAAAYTTGRLVTAFISIRLKPDIIIVYHYIIIIISLTWLNLTHNSELSNYLATAFLGYGYSAMWPALISFAENHLRLTDRSSSFIFFCAGLGAVLTPLLIGSKLNSEPLILMKFCAIYFAISIIFFIILNLMIRCCPKKT</sequence>
<name>A0ABQ8JDG8_DERPT</name>
<evidence type="ECO:0000256" key="3">
    <source>
        <dbReference type="ARBA" id="ARBA00023136"/>
    </source>
</evidence>
<feature type="transmembrane region" description="Helical" evidence="5">
    <location>
        <begin position="1245"/>
        <end position="1268"/>
    </location>
</feature>
<organism evidence="6 7">
    <name type="scientific">Dermatophagoides pteronyssinus</name>
    <name type="common">European house dust mite</name>
    <dbReference type="NCBI Taxonomy" id="6956"/>
    <lineage>
        <taxon>Eukaryota</taxon>
        <taxon>Metazoa</taxon>
        <taxon>Ecdysozoa</taxon>
        <taxon>Arthropoda</taxon>
        <taxon>Chelicerata</taxon>
        <taxon>Arachnida</taxon>
        <taxon>Acari</taxon>
        <taxon>Acariformes</taxon>
        <taxon>Sarcoptiformes</taxon>
        <taxon>Astigmata</taxon>
        <taxon>Psoroptidia</taxon>
        <taxon>Analgoidea</taxon>
        <taxon>Pyroglyphidae</taxon>
        <taxon>Dermatophagoidinae</taxon>
        <taxon>Dermatophagoides</taxon>
    </lineage>
</organism>
<feature type="transmembrane region" description="Helical" evidence="5">
    <location>
        <begin position="746"/>
        <end position="770"/>
    </location>
</feature>
<dbReference type="SUPFAM" id="SSF103473">
    <property type="entry name" value="MFS general substrate transporter"/>
    <property type="match status" value="3"/>
</dbReference>
<feature type="transmembrane region" description="Helical" evidence="5">
    <location>
        <begin position="512"/>
        <end position="535"/>
    </location>
</feature>
<evidence type="ECO:0000256" key="2">
    <source>
        <dbReference type="ARBA" id="ARBA00022989"/>
    </source>
</evidence>
<protein>
    <recommendedName>
        <fullName evidence="8">Sodium-dependent glucose transporter 1-like</fullName>
    </recommendedName>
</protein>
<feature type="transmembrane region" description="Helical" evidence="5">
    <location>
        <begin position="349"/>
        <end position="367"/>
    </location>
</feature>
<feature type="transmembrane region" description="Helical" evidence="5">
    <location>
        <begin position="9"/>
        <end position="30"/>
    </location>
</feature>
<feature type="transmembrane region" description="Helical" evidence="5">
    <location>
        <begin position="936"/>
        <end position="955"/>
    </location>
</feature>
<accession>A0ABQ8JDG8</accession>
<feature type="transmembrane region" description="Helical" evidence="5">
    <location>
        <begin position="587"/>
        <end position="610"/>
    </location>
</feature>
<feature type="transmembrane region" description="Helical" evidence="5">
    <location>
        <begin position="379"/>
        <end position="399"/>
    </location>
</feature>
<feature type="transmembrane region" description="Helical" evidence="5">
    <location>
        <begin position="910"/>
        <end position="929"/>
    </location>
</feature>
<evidence type="ECO:0000256" key="1">
    <source>
        <dbReference type="ARBA" id="ARBA00022692"/>
    </source>
</evidence>
<feature type="transmembrane region" description="Helical" evidence="5">
    <location>
        <begin position="782"/>
        <end position="803"/>
    </location>
</feature>
<feature type="transmembrane region" description="Helical" evidence="5">
    <location>
        <begin position="462"/>
        <end position="480"/>
    </location>
</feature>
<keyword evidence="3 5" id="KW-0472">Membrane</keyword>
<feature type="transmembrane region" description="Helical" evidence="5">
    <location>
        <begin position="420"/>
        <end position="442"/>
    </location>
</feature>
<keyword evidence="1 5" id="KW-0812">Transmembrane</keyword>
<comment type="caution">
    <text evidence="6">The sequence shown here is derived from an EMBL/GenBank/DDBJ whole genome shotgun (WGS) entry which is preliminary data.</text>
</comment>
<feature type="transmembrane region" description="Helical" evidence="5">
    <location>
        <begin position="487"/>
        <end position="506"/>
    </location>
</feature>
<feature type="transmembrane region" description="Helical" evidence="5">
    <location>
        <begin position="50"/>
        <end position="69"/>
    </location>
</feature>
<dbReference type="InterPro" id="IPR011701">
    <property type="entry name" value="MFS"/>
</dbReference>
<feature type="transmembrane region" description="Helical" evidence="5">
    <location>
        <begin position="1218"/>
        <end position="1239"/>
    </location>
</feature>
<feature type="transmembrane region" description="Helical" evidence="5">
    <location>
        <begin position="101"/>
        <end position="124"/>
    </location>
</feature>
<proteinExistence type="predicted"/>
<feature type="transmembrane region" description="Helical" evidence="5">
    <location>
        <begin position="809"/>
        <end position="829"/>
    </location>
</feature>
<feature type="transmembrane region" description="Helical" evidence="5">
    <location>
        <begin position="263"/>
        <end position="284"/>
    </location>
</feature>
<feature type="compositionally biased region" description="Acidic residues" evidence="4">
    <location>
        <begin position="631"/>
        <end position="642"/>
    </location>
</feature>
<feature type="transmembrane region" description="Helical" evidence="5">
    <location>
        <begin position="551"/>
        <end position="572"/>
    </location>
</feature>
<reference evidence="6 7" key="2">
    <citation type="journal article" date="2022" name="Mol. Biol. Evol.">
        <title>Comparative Genomics Reveals Insights into the Divergent Evolution of Astigmatic Mites and Household Pest Adaptations.</title>
        <authorList>
            <person name="Xiong Q."/>
            <person name="Wan A.T."/>
            <person name="Liu X."/>
            <person name="Fung C.S."/>
            <person name="Xiao X."/>
            <person name="Malainual N."/>
            <person name="Hou J."/>
            <person name="Wang L."/>
            <person name="Wang M."/>
            <person name="Yang K.Y."/>
            <person name="Cui Y."/>
            <person name="Leung E.L."/>
            <person name="Nong W."/>
            <person name="Shin S.K."/>
            <person name="Au S.W."/>
            <person name="Jeong K.Y."/>
            <person name="Chew F.T."/>
            <person name="Hui J.H."/>
            <person name="Leung T.F."/>
            <person name="Tungtrongchitr A."/>
            <person name="Zhong N."/>
            <person name="Liu Z."/>
            <person name="Tsui S.K."/>
        </authorList>
    </citation>
    <scope>NUCLEOTIDE SEQUENCE [LARGE SCALE GENOMIC DNA]</scope>
    <source>
        <strain evidence="6">Derp</strain>
    </source>
</reference>
<gene>
    <name evidence="6" type="ORF">DERP_001098</name>
</gene>
<feature type="transmembrane region" description="Helical" evidence="5">
    <location>
        <begin position="76"/>
        <end position="95"/>
    </location>
</feature>
<dbReference type="EMBL" id="NJHN03000047">
    <property type="protein sequence ID" value="KAH9420667.1"/>
    <property type="molecule type" value="Genomic_DNA"/>
</dbReference>
<keyword evidence="2 5" id="KW-1133">Transmembrane helix</keyword>
<feature type="transmembrane region" description="Helical" evidence="5">
    <location>
        <begin position="1132"/>
        <end position="1152"/>
    </location>
</feature>
<keyword evidence="7" id="KW-1185">Reference proteome</keyword>
<evidence type="ECO:0000313" key="6">
    <source>
        <dbReference type="EMBL" id="KAH9420667.1"/>
    </source>
</evidence>
<dbReference type="Gene3D" id="1.20.1250.20">
    <property type="entry name" value="MFS general substrate transporter like domains"/>
    <property type="match status" value="5"/>
</dbReference>
<feature type="region of interest" description="Disordered" evidence="4">
    <location>
        <begin position="620"/>
        <end position="644"/>
    </location>
</feature>
<reference evidence="6 7" key="1">
    <citation type="journal article" date="2018" name="J. Allergy Clin. Immunol.">
        <title>High-quality assembly of Dermatophagoides pteronyssinus genome and transcriptome reveals a wide range of novel allergens.</title>
        <authorList>
            <person name="Liu X.Y."/>
            <person name="Yang K.Y."/>
            <person name="Wang M.Q."/>
            <person name="Kwok J.S."/>
            <person name="Zeng X."/>
            <person name="Yang Z."/>
            <person name="Xiao X.J."/>
            <person name="Lau C.P."/>
            <person name="Li Y."/>
            <person name="Huang Z.M."/>
            <person name="Ba J.G."/>
            <person name="Yim A.K."/>
            <person name="Ouyang C.Y."/>
            <person name="Ngai S.M."/>
            <person name="Chan T.F."/>
            <person name="Leung E.L."/>
            <person name="Liu L."/>
            <person name="Liu Z.G."/>
            <person name="Tsui S.K."/>
        </authorList>
    </citation>
    <scope>NUCLEOTIDE SEQUENCE [LARGE SCALE GENOMIC DNA]</scope>
    <source>
        <strain evidence="6">Derp</strain>
    </source>
</reference>